<organism evidence="1 2">
    <name type="scientific">Megamonas hypermegale</name>
    <dbReference type="NCBI Taxonomy" id="158847"/>
    <lineage>
        <taxon>Bacteria</taxon>
        <taxon>Bacillati</taxon>
        <taxon>Bacillota</taxon>
        <taxon>Negativicutes</taxon>
        <taxon>Selenomonadales</taxon>
        <taxon>Selenomonadaceae</taxon>
        <taxon>Megamonas</taxon>
    </lineage>
</organism>
<proteinExistence type="predicted"/>
<dbReference type="EMBL" id="UGPP01000001">
    <property type="protein sequence ID" value="STY71466.1"/>
    <property type="molecule type" value="Genomic_DNA"/>
</dbReference>
<gene>
    <name evidence="1" type="ORF">NCTC10571_01622</name>
</gene>
<evidence type="ECO:0000313" key="1">
    <source>
        <dbReference type="EMBL" id="STY71466.1"/>
    </source>
</evidence>
<dbReference type="AlphaFoldDB" id="A0A378NUC0"/>
<accession>A0A378NUC0</accession>
<evidence type="ECO:0000313" key="2">
    <source>
        <dbReference type="Proteomes" id="UP000255234"/>
    </source>
</evidence>
<sequence length="60" mass="7031">MPISWEKWGIMCFTGLMTQGLFIPVKWDDQAINRDSNKAIFRVENNVSLVTWVSYLYIGF</sequence>
<dbReference type="Proteomes" id="UP000255234">
    <property type="component" value="Unassembled WGS sequence"/>
</dbReference>
<protein>
    <submittedName>
        <fullName evidence="1">Uncharacterized protein</fullName>
    </submittedName>
</protein>
<reference evidence="1 2" key="1">
    <citation type="submission" date="2018-06" db="EMBL/GenBank/DDBJ databases">
        <authorList>
            <consortium name="Pathogen Informatics"/>
            <person name="Doyle S."/>
        </authorList>
    </citation>
    <scope>NUCLEOTIDE SEQUENCE [LARGE SCALE GENOMIC DNA]</scope>
    <source>
        <strain evidence="1 2">NCTC10571</strain>
    </source>
</reference>
<name>A0A378NUC0_9FIRM</name>